<organism evidence="2 3">
    <name type="scientific">Tritrichomonas musculus</name>
    <dbReference type="NCBI Taxonomy" id="1915356"/>
    <lineage>
        <taxon>Eukaryota</taxon>
        <taxon>Metamonada</taxon>
        <taxon>Parabasalia</taxon>
        <taxon>Tritrichomonadida</taxon>
        <taxon>Tritrichomonadidae</taxon>
        <taxon>Tritrichomonas</taxon>
    </lineage>
</organism>
<keyword evidence="3" id="KW-1185">Reference proteome</keyword>
<dbReference type="InterPro" id="IPR000008">
    <property type="entry name" value="C2_dom"/>
</dbReference>
<feature type="domain" description="C2" evidence="1">
    <location>
        <begin position="1"/>
        <end position="100"/>
    </location>
</feature>
<gene>
    <name evidence="2" type="ORF">M9Y10_023860</name>
</gene>
<evidence type="ECO:0000313" key="3">
    <source>
        <dbReference type="Proteomes" id="UP001470230"/>
    </source>
</evidence>
<dbReference type="SUPFAM" id="SSF49562">
    <property type="entry name" value="C2 domain (Calcium/lipid-binding domain, CaLB)"/>
    <property type="match status" value="1"/>
</dbReference>
<protein>
    <recommendedName>
        <fullName evidence="1">C2 domain-containing protein</fullName>
    </recommendedName>
</protein>
<proteinExistence type="predicted"/>
<accession>A0ABR2KY64</accession>
<reference evidence="2 3" key="1">
    <citation type="submission" date="2024-04" db="EMBL/GenBank/DDBJ databases">
        <title>Tritrichomonas musculus Genome.</title>
        <authorList>
            <person name="Alves-Ferreira E."/>
            <person name="Grigg M."/>
            <person name="Lorenzi H."/>
            <person name="Galac M."/>
        </authorList>
    </citation>
    <scope>NUCLEOTIDE SEQUENCE [LARGE SCALE GENOMIC DNA]</scope>
    <source>
        <strain evidence="2 3">EAF2021</strain>
    </source>
</reference>
<evidence type="ECO:0000259" key="1">
    <source>
        <dbReference type="PROSITE" id="PS50004"/>
    </source>
</evidence>
<dbReference type="InterPro" id="IPR035892">
    <property type="entry name" value="C2_domain_sf"/>
</dbReference>
<sequence length="579" mass="67289">MINVRVLEAKNLPILNDHLRKTIVSCFSYSSYRYYYGSYKSKGKSTNPKLDFDFNVDLFKLIQLRFDIYGYRSMNDDFYIGYTTINFNQFISESPGDQILNNPGSSIQKEFPIISTFTKDSKLTLIFTYLPNIYHPIKFKPSYDTNSILHIWATFSPNQDHANNPAEIELLQAIPIPDDKNIDRIGYFYNLSKENSWESVGRSSLDRYFLGPTGLTQVHSLSLPKLDGKYTFFILDVADFSGKISLNFAYENSGDFAHFADKCFIKTKKNNQSIGIIKTIDVDVQPNKKYLVPYYFFIEMNSMKMTEYEFNRFLSEKDEITFDKSKILKNPCLDYTDRLSLESEFHSKIIKKAQTIPNLEKINFLRTNILPLYKSVSLSNLLCDYKLKDASNIRFYVGGSTTNTAGMAAYVDPWKQNFIAYDKTHGQINSEISMMIEDQLKSDYQDMKLISKLPGKVNWNSIISLNLNQIDKDTVLTYYVYCNSYLLNAFPSGFFLISQYEDKKETLLFRNTIFADSWKSHYAICCRLEYIDDEWKIFPMRKYFETEKVMAEGLDLNLTTDSHSSDDGLAEEIQLEDIF</sequence>
<dbReference type="PROSITE" id="PS50004">
    <property type="entry name" value="C2"/>
    <property type="match status" value="1"/>
</dbReference>
<dbReference type="EMBL" id="JAPFFF010000003">
    <property type="protein sequence ID" value="KAK8895397.1"/>
    <property type="molecule type" value="Genomic_DNA"/>
</dbReference>
<name>A0ABR2KY64_9EUKA</name>
<evidence type="ECO:0000313" key="2">
    <source>
        <dbReference type="EMBL" id="KAK8895397.1"/>
    </source>
</evidence>
<dbReference type="Proteomes" id="UP001470230">
    <property type="component" value="Unassembled WGS sequence"/>
</dbReference>
<comment type="caution">
    <text evidence="2">The sequence shown here is derived from an EMBL/GenBank/DDBJ whole genome shotgun (WGS) entry which is preliminary data.</text>
</comment>
<dbReference type="Pfam" id="PF00168">
    <property type="entry name" value="C2"/>
    <property type="match status" value="1"/>
</dbReference>